<name>A0A4V5UTC4_9BACT</name>
<feature type="transmembrane region" description="Helical" evidence="1">
    <location>
        <begin position="51"/>
        <end position="71"/>
    </location>
</feature>
<organism evidence="2 3">
    <name type="scientific">Ilyomonas limi</name>
    <dbReference type="NCBI Taxonomy" id="2575867"/>
    <lineage>
        <taxon>Bacteria</taxon>
        <taxon>Pseudomonadati</taxon>
        <taxon>Bacteroidota</taxon>
        <taxon>Chitinophagia</taxon>
        <taxon>Chitinophagales</taxon>
        <taxon>Chitinophagaceae</taxon>
        <taxon>Ilyomonas</taxon>
    </lineage>
</organism>
<evidence type="ECO:0000256" key="1">
    <source>
        <dbReference type="SAM" id="Phobius"/>
    </source>
</evidence>
<dbReference type="EMBL" id="SZQL01000041">
    <property type="protein sequence ID" value="TKK64163.1"/>
    <property type="molecule type" value="Genomic_DNA"/>
</dbReference>
<evidence type="ECO:0000313" key="3">
    <source>
        <dbReference type="Proteomes" id="UP000305848"/>
    </source>
</evidence>
<proteinExistence type="predicted"/>
<keyword evidence="1" id="KW-1133">Transmembrane helix</keyword>
<keyword evidence="1" id="KW-0472">Membrane</keyword>
<dbReference type="RefSeq" id="WP_137264199.1">
    <property type="nucleotide sequence ID" value="NZ_SZQL01000041.1"/>
</dbReference>
<keyword evidence="3" id="KW-1185">Reference proteome</keyword>
<evidence type="ECO:0000313" key="2">
    <source>
        <dbReference type="EMBL" id="TKK64163.1"/>
    </source>
</evidence>
<protein>
    <submittedName>
        <fullName evidence="2">Uncharacterized protein</fullName>
    </submittedName>
</protein>
<comment type="caution">
    <text evidence="2">The sequence shown here is derived from an EMBL/GenBank/DDBJ whole genome shotgun (WGS) entry which is preliminary data.</text>
</comment>
<reference evidence="2 3" key="1">
    <citation type="submission" date="2019-05" db="EMBL/GenBank/DDBJ databases">
        <title>Panacibacter sp. strain 17mud1-8 Genome sequencing and assembly.</title>
        <authorList>
            <person name="Chhetri G."/>
        </authorList>
    </citation>
    <scope>NUCLEOTIDE SEQUENCE [LARGE SCALE GENOMIC DNA]</scope>
    <source>
        <strain evidence="2 3">17mud1-8</strain>
    </source>
</reference>
<gene>
    <name evidence="2" type="ORF">FC093_23130</name>
</gene>
<feature type="transmembrane region" description="Helical" evidence="1">
    <location>
        <begin position="12"/>
        <end position="30"/>
    </location>
</feature>
<dbReference type="AlphaFoldDB" id="A0A4V5UTC4"/>
<dbReference type="Proteomes" id="UP000305848">
    <property type="component" value="Unassembled WGS sequence"/>
</dbReference>
<sequence>MQAIGGLIDDIIVLGIFIYFSLLVSGKIKLRQERQEKFDAMMERRGTLFKILAYGGTIIFAALILIGIFSFKDKSQNAFNVSTQPRQWTQADKDAMTKACIENAKNSYAKDPVKTTSLCECVTEKFTAKYTYDQAQELGKKSRQEQMDSAFILIKSCMNDTANTK</sequence>
<keyword evidence="1" id="KW-0812">Transmembrane</keyword>
<accession>A0A4V5UTC4</accession>